<dbReference type="AlphaFoldDB" id="A0A4Y2CJZ3"/>
<proteinExistence type="predicted"/>
<protein>
    <submittedName>
        <fullName evidence="2">Uncharacterized protein</fullName>
    </submittedName>
</protein>
<evidence type="ECO:0000313" key="2">
    <source>
        <dbReference type="EMBL" id="GBM04266.1"/>
    </source>
</evidence>
<comment type="caution">
    <text evidence="2">The sequence shown here is derived from an EMBL/GenBank/DDBJ whole genome shotgun (WGS) entry which is preliminary data.</text>
</comment>
<name>A0A4Y2CJZ3_ARAVE</name>
<evidence type="ECO:0000313" key="3">
    <source>
        <dbReference type="Proteomes" id="UP000499080"/>
    </source>
</evidence>
<gene>
    <name evidence="2" type="ORF">AVEN_41071_1</name>
</gene>
<accession>A0A4Y2CJZ3</accession>
<feature type="region of interest" description="Disordered" evidence="1">
    <location>
        <begin position="84"/>
        <end position="108"/>
    </location>
</feature>
<reference evidence="2 3" key="1">
    <citation type="journal article" date="2019" name="Sci. Rep.">
        <title>Orb-weaving spider Araneus ventricosus genome elucidates the spidroin gene catalogue.</title>
        <authorList>
            <person name="Kono N."/>
            <person name="Nakamura H."/>
            <person name="Ohtoshi R."/>
            <person name="Moran D.A.P."/>
            <person name="Shinohara A."/>
            <person name="Yoshida Y."/>
            <person name="Fujiwara M."/>
            <person name="Mori M."/>
            <person name="Tomita M."/>
            <person name="Arakawa K."/>
        </authorList>
    </citation>
    <scope>NUCLEOTIDE SEQUENCE [LARGE SCALE GENOMIC DNA]</scope>
</reference>
<keyword evidence="3" id="KW-1185">Reference proteome</keyword>
<evidence type="ECO:0000256" key="1">
    <source>
        <dbReference type="SAM" id="MobiDB-lite"/>
    </source>
</evidence>
<dbReference type="Proteomes" id="UP000499080">
    <property type="component" value="Unassembled WGS sequence"/>
</dbReference>
<sequence length="108" mass="12411">MSIPYYQAYTGYIYYSHTIKANRINHSQCRKPANSMIFSPSYTMPSNKVLISIMTRRFRPGKRIRSIGHTWRGARIPTLARPTQEVCKADTGPSGREPPHQHVEDGIY</sequence>
<feature type="compositionally biased region" description="Basic and acidic residues" evidence="1">
    <location>
        <begin position="97"/>
        <end position="108"/>
    </location>
</feature>
<organism evidence="2 3">
    <name type="scientific">Araneus ventricosus</name>
    <name type="common">Orbweaver spider</name>
    <name type="synonym">Epeira ventricosa</name>
    <dbReference type="NCBI Taxonomy" id="182803"/>
    <lineage>
        <taxon>Eukaryota</taxon>
        <taxon>Metazoa</taxon>
        <taxon>Ecdysozoa</taxon>
        <taxon>Arthropoda</taxon>
        <taxon>Chelicerata</taxon>
        <taxon>Arachnida</taxon>
        <taxon>Araneae</taxon>
        <taxon>Araneomorphae</taxon>
        <taxon>Entelegynae</taxon>
        <taxon>Araneoidea</taxon>
        <taxon>Araneidae</taxon>
        <taxon>Araneus</taxon>
    </lineage>
</organism>
<dbReference type="EMBL" id="BGPR01000200">
    <property type="protein sequence ID" value="GBM04266.1"/>
    <property type="molecule type" value="Genomic_DNA"/>
</dbReference>